<dbReference type="GO" id="GO:0008202">
    <property type="term" value="P:steroid metabolic process"/>
    <property type="evidence" value="ECO:0007669"/>
    <property type="project" value="TreeGrafter"/>
</dbReference>
<reference evidence="2" key="1">
    <citation type="submission" date="2021-03" db="EMBL/GenBank/DDBJ databases">
        <title>Chromosome level genome of the anhydrobiotic midge Polypedilum vanderplanki.</title>
        <authorList>
            <person name="Yoshida Y."/>
            <person name="Kikawada T."/>
            <person name="Gusev O."/>
        </authorList>
    </citation>
    <scope>NUCLEOTIDE SEQUENCE</scope>
    <source>
        <strain evidence="2">NIAS01</strain>
        <tissue evidence="2">Whole body or cell culture</tissue>
    </source>
</reference>
<dbReference type="EMBL" id="JADBJN010000001">
    <property type="protein sequence ID" value="KAG5680544.1"/>
    <property type="molecule type" value="Genomic_DNA"/>
</dbReference>
<proteinExistence type="predicted"/>
<accession>A0A9J6CFG2</accession>
<dbReference type="SUPFAM" id="SSF51735">
    <property type="entry name" value="NAD(P)-binding Rossmann-fold domains"/>
    <property type="match status" value="1"/>
</dbReference>
<keyword evidence="1" id="KW-0472">Membrane</keyword>
<feature type="transmembrane region" description="Helical" evidence="1">
    <location>
        <begin position="6"/>
        <end position="29"/>
    </location>
</feature>
<evidence type="ECO:0000256" key="1">
    <source>
        <dbReference type="SAM" id="Phobius"/>
    </source>
</evidence>
<sequence>MEVHTALVLTVQLIALFSIAGALLLYLLCKVKGSRNVTLDPRCGSILITSADTALGLQLSTYLASKGCRVFAGMKDPVDSLPAKLLKGWMKARENALDLESECVIGTIVPLKVDVTKEDVIREAAEKMGAHLNASERGILAVVNTAGSIFRGRMDSQELHEWECMFKHNVLGCLRVARGFIGLLRPTRGRFIFLGSGSTGDGLLAYTASKNAVEGTACALRDELKPYGVSVVTLDTTGVAAETLYKSPIPFTISDIEGIPTQYSAEVLTHSSLQVIERALFDPRPYDSYSLSVPQNKFICNLPCRSEFVRSRNHSFIQKV</sequence>
<dbReference type="InterPro" id="IPR036291">
    <property type="entry name" value="NAD(P)-bd_dom_sf"/>
</dbReference>
<dbReference type="AlphaFoldDB" id="A0A9J6CFG2"/>
<dbReference type="OrthoDB" id="9876299at2759"/>
<protein>
    <submittedName>
        <fullName evidence="2">Uncharacterized protein</fullName>
    </submittedName>
</protein>
<dbReference type="GO" id="GO:0016491">
    <property type="term" value="F:oxidoreductase activity"/>
    <property type="evidence" value="ECO:0007669"/>
    <property type="project" value="TreeGrafter"/>
</dbReference>
<evidence type="ECO:0000313" key="2">
    <source>
        <dbReference type="EMBL" id="KAG5680544.1"/>
    </source>
</evidence>
<keyword evidence="1" id="KW-1133">Transmembrane helix</keyword>
<gene>
    <name evidence="2" type="ORF">PVAND_010045</name>
</gene>
<dbReference type="Pfam" id="PF00106">
    <property type="entry name" value="adh_short"/>
    <property type="match status" value="1"/>
</dbReference>
<keyword evidence="1" id="KW-0812">Transmembrane</keyword>
<dbReference type="Gene3D" id="3.40.50.720">
    <property type="entry name" value="NAD(P)-binding Rossmann-like Domain"/>
    <property type="match status" value="1"/>
</dbReference>
<keyword evidence="3" id="KW-1185">Reference proteome</keyword>
<dbReference type="PANTHER" id="PTHR43313">
    <property type="entry name" value="SHORT-CHAIN DEHYDROGENASE/REDUCTASE FAMILY 9C"/>
    <property type="match status" value="1"/>
</dbReference>
<name>A0A9J6CFG2_POLVA</name>
<dbReference type="PANTHER" id="PTHR43313:SF36">
    <property type="entry name" value="D-BETA-HYDROXYBUTYRATE DEHYDROGENASE, MITOCHONDRIAL"/>
    <property type="match status" value="1"/>
</dbReference>
<dbReference type="Proteomes" id="UP001107558">
    <property type="component" value="Chromosome 1"/>
</dbReference>
<comment type="caution">
    <text evidence="2">The sequence shown here is derived from an EMBL/GenBank/DDBJ whole genome shotgun (WGS) entry which is preliminary data.</text>
</comment>
<evidence type="ECO:0000313" key="3">
    <source>
        <dbReference type="Proteomes" id="UP001107558"/>
    </source>
</evidence>
<dbReference type="InterPro" id="IPR002347">
    <property type="entry name" value="SDR_fam"/>
</dbReference>
<organism evidence="2 3">
    <name type="scientific">Polypedilum vanderplanki</name>
    <name type="common">Sleeping chironomid midge</name>
    <dbReference type="NCBI Taxonomy" id="319348"/>
    <lineage>
        <taxon>Eukaryota</taxon>
        <taxon>Metazoa</taxon>
        <taxon>Ecdysozoa</taxon>
        <taxon>Arthropoda</taxon>
        <taxon>Hexapoda</taxon>
        <taxon>Insecta</taxon>
        <taxon>Pterygota</taxon>
        <taxon>Neoptera</taxon>
        <taxon>Endopterygota</taxon>
        <taxon>Diptera</taxon>
        <taxon>Nematocera</taxon>
        <taxon>Chironomoidea</taxon>
        <taxon>Chironomidae</taxon>
        <taxon>Chironominae</taxon>
        <taxon>Polypedilum</taxon>
        <taxon>Polypedilum</taxon>
    </lineage>
</organism>